<sequence>MDLQVNMVFNTFIKVSAAKAFASLLFTVSAATAVQAQTDNLHRQSTTYEAPTDPLVIKKLDKWQDQKFGMIIHWGLYAVPGMIESWALCSEDWIERDSTIAYPDFKNWYWGLNKEFNPVNFNPEQWASAAKSAGMRYLVFTTKHHDGFNMFDTKQTDFKITNGPFGNNPRANVAKHVFEAFRKEGFMIGAYFSKPDWHSEYFWWPKYATPNRNVNYDIRKHPWRWDQYKQFTYNQISELMHDYGSMDILWLDGGWVRPLETVNDEVRAWGAPIPEFSQEVDMPRIASMAREAQPGLLIVDRTVHGPYENYQTPEQRVPDTKINNPWESCMTLGNNWGYVPNDQFKSPAKVIHSLVEIVAKGGSLLLGVGPKPDGTLPEEAVQRLAEIGKWLEVNGDAIYNTRATEQYQDGDTYFTQGKKGTRYAIACLPEGEAVPATLEWSGNAPKRGSKMKLLQNGKTVKWVKEGEKVKVYLPGTLSNTAGAYPALAFAFTAE</sequence>
<dbReference type="PANTHER" id="PTHR10030">
    <property type="entry name" value="ALPHA-L-FUCOSIDASE"/>
    <property type="match status" value="1"/>
</dbReference>
<evidence type="ECO:0000256" key="4">
    <source>
        <dbReference type="ARBA" id="ARBA00022729"/>
    </source>
</evidence>
<keyword evidence="4 7" id="KW-0732">Signal</keyword>
<dbReference type="Pfam" id="PF01120">
    <property type="entry name" value="Alpha_L_fucos"/>
    <property type="match status" value="1"/>
</dbReference>
<dbReference type="PIRSF" id="PIRSF001092">
    <property type="entry name" value="Alpha-L-fucosidase"/>
    <property type="match status" value="1"/>
</dbReference>
<evidence type="ECO:0000256" key="6">
    <source>
        <dbReference type="ARBA" id="ARBA00023295"/>
    </source>
</evidence>
<keyword evidence="5" id="KW-0378">Hydrolase</keyword>
<dbReference type="SUPFAM" id="SSF51445">
    <property type="entry name" value="(Trans)glycosidases"/>
    <property type="match status" value="1"/>
</dbReference>
<feature type="signal peptide" evidence="7">
    <location>
        <begin position="1"/>
        <end position="30"/>
    </location>
</feature>
<feature type="chain" id="PRO_5046022789" description="alpha-L-fucosidase" evidence="7">
    <location>
        <begin position="31"/>
        <end position="494"/>
    </location>
</feature>
<protein>
    <recommendedName>
        <fullName evidence="3">alpha-L-fucosidase</fullName>
        <ecNumber evidence="3">3.2.1.51</ecNumber>
    </recommendedName>
</protein>
<evidence type="ECO:0000259" key="8">
    <source>
        <dbReference type="Pfam" id="PF01120"/>
    </source>
</evidence>
<dbReference type="EMBL" id="BAABHC010000011">
    <property type="protein sequence ID" value="GAA4432456.1"/>
    <property type="molecule type" value="Genomic_DNA"/>
</dbReference>
<dbReference type="Gene3D" id="3.20.20.80">
    <property type="entry name" value="Glycosidases"/>
    <property type="match status" value="1"/>
</dbReference>
<dbReference type="RefSeq" id="WP_345158872.1">
    <property type="nucleotide sequence ID" value="NZ_BAABHC010000011.1"/>
</dbReference>
<name>A0ABP8LP10_9BACT</name>
<dbReference type="InterPro" id="IPR017853">
    <property type="entry name" value="GH"/>
</dbReference>
<dbReference type="InterPro" id="IPR016286">
    <property type="entry name" value="FUC_metazoa-typ"/>
</dbReference>
<evidence type="ECO:0000256" key="7">
    <source>
        <dbReference type="SAM" id="SignalP"/>
    </source>
</evidence>
<evidence type="ECO:0000256" key="5">
    <source>
        <dbReference type="ARBA" id="ARBA00022801"/>
    </source>
</evidence>
<dbReference type="Proteomes" id="UP001500552">
    <property type="component" value="Unassembled WGS sequence"/>
</dbReference>
<dbReference type="InterPro" id="IPR057739">
    <property type="entry name" value="Glyco_hydro_29_N"/>
</dbReference>
<comment type="similarity">
    <text evidence="2">Belongs to the glycosyl hydrolase 29 family.</text>
</comment>
<comment type="caution">
    <text evidence="9">The sequence shown here is derived from an EMBL/GenBank/DDBJ whole genome shotgun (WGS) entry which is preliminary data.</text>
</comment>
<accession>A0ABP8LP10</accession>
<keyword evidence="10" id="KW-1185">Reference proteome</keyword>
<dbReference type="PANTHER" id="PTHR10030:SF37">
    <property type="entry name" value="ALPHA-L-FUCOSIDASE-RELATED"/>
    <property type="match status" value="1"/>
</dbReference>
<evidence type="ECO:0000256" key="1">
    <source>
        <dbReference type="ARBA" id="ARBA00004071"/>
    </source>
</evidence>
<comment type="function">
    <text evidence="1">Alpha-L-fucosidase is responsible for hydrolyzing the alpha-1,6-linked fucose joined to the reducing-end N-acetylglucosamine of the carbohydrate moieties of glycoproteins.</text>
</comment>
<keyword evidence="6" id="KW-0326">Glycosidase</keyword>
<reference evidence="10" key="1">
    <citation type="journal article" date="2019" name="Int. J. Syst. Evol. Microbiol.">
        <title>The Global Catalogue of Microorganisms (GCM) 10K type strain sequencing project: providing services to taxonomists for standard genome sequencing and annotation.</title>
        <authorList>
            <consortium name="The Broad Institute Genomics Platform"/>
            <consortium name="The Broad Institute Genome Sequencing Center for Infectious Disease"/>
            <person name="Wu L."/>
            <person name="Ma J."/>
        </authorList>
    </citation>
    <scope>NUCLEOTIDE SEQUENCE [LARGE SCALE GENOMIC DNA]</scope>
    <source>
        <strain evidence="10">JCM 17926</strain>
    </source>
</reference>
<evidence type="ECO:0000256" key="3">
    <source>
        <dbReference type="ARBA" id="ARBA00012662"/>
    </source>
</evidence>
<feature type="domain" description="Glycoside hydrolase family 29 N-terminal" evidence="8">
    <location>
        <begin position="38"/>
        <end position="396"/>
    </location>
</feature>
<organism evidence="9 10">
    <name type="scientific">Pontibacter saemangeumensis</name>
    <dbReference type="NCBI Taxonomy" id="1084525"/>
    <lineage>
        <taxon>Bacteria</taxon>
        <taxon>Pseudomonadati</taxon>
        <taxon>Bacteroidota</taxon>
        <taxon>Cytophagia</taxon>
        <taxon>Cytophagales</taxon>
        <taxon>Hymenobacteraceae</taxon>
        <taxon>Pontibacter</taxon>
    </lineage>
</organism>
<gene>
    <name evidence="9" type="ORF">GCM10023188_21030</name>
</gene>
<dbReference type="InterPro" id="IPR000933">
    <property type="entry name" value="Glyco_hydro_29"/>
</dbReference>
<evidence type="ECO:0000313" key="9">
    <source>
        <dbReference type="EMBL" id="GAA4432456.1"/>
    </source>
</evidence>
<dbReference type="EC" id="3.2.1.51" evidence="3"/>
<evidence type="ECO:0000256" key="2">
    <source>
        <dbReference type="ARBA" id="ARBA00007951"/>
    </source>
</evidence>
<dbReference type="SMART" id="SM00812">
    <property type="entry name" value="Alpha_L_fucos"/>
    <property type="match status" value="1"/>
</dbReference>
<evidence type="ECO:0000313" key="10">
    <source>
        <dbReference type="Proteomes" id="UP001500552"/>
    </source>
</evidence>
<proteinExistence type="inferred from homology"/>